<accession>A0ABX6THT9</accession>
<evidence type="ECO:0000313" key="1">
    <source>
        <dbReference type="EMBL" id="QNR85036.1"/>
    </source>
</evidence>
<evidence type="ECO:0000313" key="2">
    <source>
        <dbReference type="Proteomes" id="UP000516439"/>
    </source>
</evidence>
<name>A0ABX6THT9_9SPHI</name>
<gene>
    <name evidence="1" type="ORF">H9N25_00550</name>
</gene>
<protein>
    <submittedName>
        <fullName evidence="1">Uncharacterized protein</fullName>
    </submittedName>
</protein>
<proteinExistence type="predicted"/>
<reference evidence="1 2" key="1">
    <citation type="submission" date="2020-09" db="EMBL/GenBank/DDBJ databases">
        <title>Pedobacter sp. SW-16 isolated from soil near Yeocheon.</title>
        <authorList>
            <person name="Im H.S."/>
            <person name="Joung Y."/>
            <person name="Lee S.-S."/>
        </authorList>
    </citation>
    <scope>NUCLEOTIDE SEQUENCE [LARGE SCALE GENOMIC DNA]</scope>
    <source>
        <strain evidence="1 2">SW-16</strain>
    </source>
</reference>
<dbReference type="RefSeq" id="WP_190327578.1">
    <property type="nucleotide sequence ID" value="NZ_CP061171.1"/>
</dbReference>
<dbReference type="EMBL" id="CP061171">
    <property type="protein sequence ID" value="QNR85036.1"/>
    <property type="molecule type" value="Genomic_DNA"/>
</dbReference>
<dbReference type="Proteomes" id="UP000516439">
    <property type="component" value="Chromosome"/>
</dbReference>
<sequence>MLFYFIPPNRKQCVCTDLRHTVLPVAEADHLPFDYNLATFGYIGLPPLAELCINNSE</sequence>
<keyword evidence="2" id="KW-1185">Reference proteome</keyword>
<organism evidence="1 2">
    <name type="scientific">Pedobacter riviphilus</name>
    <dbReference type="NCBI Taxonomy" id="2766984"/>
    <lineage>
        <taxon>Bacteria</taxon>
        <taxon>Pseudomonadati</taxon>
        <taxon>Bacteroidota</taxon>
        <taxon>Sphingobacteriia</taxon>
        <taxon>Sphingobacteriales</taxon>
        <taxon>Sphingobacteriaceae</taxon>
        <taxon>Pedobacter</taxon>
    </lineage>
</organism>